<evidence type="ECO:0000256" key="2">
    <source>
        <dbReference type="ARBA" id="ARBA00005343"/>
    </source>
</evidence>
<sequence length="243" mass="25901">MGLVRKSWILGFLLLFHATAESFQTDLGEGSGSGDIGPIDDEDDYGSGSGQLLFQFPLHVLSVDIEIGQFPSQLYFFITFLFSGSLEFDPDSDELLDSDSENGSEEDSSDYGNGDGDSVDEEDVVQVDNRILEGSIPNKKSSEIGDDENVVGSNEIAPNVPPLVGGDIDNAIAAKVQSSAQGSSLQRTEVLAAIIAGGVVGLLMAIALIAFLVLRMRKKEEGNCIVGKNAEPAYQRANTEIYA</sequence>
<evidence type="ECO:0000256" key="9">
    <source>
        <dbReference type="SAM" id="MobiDB-lite"/>
    </source>
</evidence>
<evidence type="ECO:0000313" key="14">
    <source>
        <dbReference type="Proteomes" id="UP000694388"/>
    </source>
</evidence>
<dbReference type="GO" id="GO:0016020">
    <property type="term" value="C:membrane"/>
    <property type="evidence" value="ECO:0007669"/>
    <property type="project" value="UniProtKB-SubCell"/>
</dbReference>
<dbReference type="AlphaFoldDB" id="A0A8C4Q268"/>
<evidence type="ECO:0000256" key="5">
    <source>
        <dbReference type="ARBA" id="ARBA00022989"/>
    </source>
</evidence>
<feature type="region of interest" description="Disordered" evidence="9">
    <location>
        <begin position="92"/>
        <end position="120"/>
    </location>
</feature>
<dbReference type="PANTHER" id="PTHR10915">
    <property type="entry name" value="SYNDECAN"/>
    <property type="match status" value="1"/>
</dbReference>
<comment type="similarity">
    <text evidence="2">Belongs to the syndecan proteoglycan family.</text>
</comment>
<evidence type="ECO:0000259" key="12">
    <source>
        <dbReference type="Pfam" id="PF01034"/>
    </source>
</evidence>
<keyword evidence="14" id="KW-1185">Reference proteome</keyword>
<proteinExistence type="inferred from homology"/>
<dbReference type="GeneTree" id="ENSGT01020000233799"/>
<keyword evidence="5 10" id="KW-1133">Transmembrane helix</keyword>
<feature type="domain" description="Syndecan/Neurexin" evidence="12">
    <location>
        <begin position="185"/>
        <end position="239"/>
    </location>
</feature>
<feature type="compositionally biased region" description="Acidic residues" evidence="9">
    <location>
        <begin position="92"/>
        <end position="109"/>
    </location>
</feature>
<evidence type="ECO:0000256" key="11">
    <source>
        <dbReference type="SAM" id="SignalP"/>
    </source>
</evidence>
<dbReference type="InterPro" id="IPR001050">
    <property type="entry name" value="Syndecan"/>
</dbReference>
<feature type="signal peptide" evidence="11">
    <location>
        <begin position="1"/>
        <end position="22"/>
    </location>
</feature>
<evidence type="ECO:0000313" key="13">
    <source>
        <dbReference type="Ensembl" id="ENSEBUP00000008893.1"/>
    </source>
</evidence>
<feature type="chain" id="PRO_5034681422" description="Syndecan/Neurexin domain-containing protein" evidence="11">
    <location>
        <begin position="23"/>
        <end position="243"/>
    </location>
</feature>
<keyword evidence="8" id="KW-0357">Heparan sulfate</keyword>
<organism evidence="13 14">
    <name type="scientific">Eptatretus burgeri</name>
    <name type="common">Inshore hagfish</name>
    <dbReference type="NCBI Taxonomy" id="7764"/>
    <lineage>
        <taxon>Eukaryota</taxon>
        <taxon>Metazoa</taxon>
        <taxon>Chordata</taxon>
        <taxon>Craniata</taxon>
        <taxon>Vertebrata</taxon>
        <taxon>Cyclostomata</taxon>
        <taxon>Myxini</taxon>
        <taxon>Myxiniformes</taxon>
        <taxon>Myxinidae</taxon>
        <taxon>Eptatretinae</taxon>
        <taxon>Eptatretus</taxon>
    </lineage>
</organism>
<keyword evidence="6 10" id="KW-0472">Membrane</keyword>
<evidence type="ECO:0000256" key="8">
    <source>
        <dbReference type="ARBA" id="ARBA00023207"/>
    </source>
</evidence>
<dbReference type="PANTHER" id="PTHR10915:SF1">
    <property type="entry name" value="SYNDECAN"/>
    <property type="match status" value="1"/>
</dbReference>
<comment type="subcellular location">
    <subcellularLocation>
        <location evidence="1">Membrane</location>
        <topology evidence="1">Single-pass type I membrane protein</topology>
    </subcellularLocation>
</comment>
<evidence type="ECO:0000256" key="3">
    <source>
        <dbReference type="ARBA" id="ARBA00022692"/>
    </source>
</evidence>
<keyword evidence="11" id="KW-0732">Signal</keyword>
<dbReference type="InterPro" id="IPR027789">
    <property type="entry name" value="Syndecan/Neurexin_dom"/>
</dbReference>
<feature type="transmembrane region" description="Helical" evidence="10">
    <location>
        <begin position="190"/>
        <end position="214"/>
    </location>
</feature>
<dbReference type="GO" id="GO:0009986">
    <property type="term" value="C:cell surface"/>
    <property type="evidence" value="ECO:0007669"/>
    <property type="project" value="TreeGrafter"/>
</dbReference>
<name>A0A8C4Q268_EPTBU</name>
<dbReference type="Pfam" id="PF01034">
    <property type="entry name" value="Syndecan"/>
    <property type="match status" value="1"/>
</dbReference>
<dbReference type="Proteomes" id="UP000694388">
    <property type="component" value="Unplaced"/>
</dbReference>
<reference evidence="13" key="1">
    <citation type="submission" date="2025-08" db="UniProtKB">
        <authorList>
            <consortium name="Ensembl"/>
        </authorList>
    </citation>
    <scope>IDENTIFICATION</scope>
</reference>
<reference evidence="13" key="2">
    <citation type="submission" date="2025-09" db="UniProtKB">
        <authorList>
            <consortium name="Ensembl"/>
        </authorList>
    </citation>
    <scope>IDENTIFICATION</scope>
</reference>
<evidence type="ECO:0000256" key="7">
    <source>
        <dbReference type="ARBA" id="ARBA00023180"/>
    </source>
</evidence>
<keyword evidence="7" id="KW-0325">Glycoprotein</keyword>
<dbReference type="CDD" id="cd12087">
    <property type="entry name" value="TM_EGFR-like"/>
    <property type="match status" value="1"/>
</dbReference>
<keyword evidence="3 10" id="KW-0812">Transmembrane</keyword>
<evidence type="ECO:0000256" key="6">
    <source>
        <dbReference type="ARBA" id="ARBA00023136"/>
    </source>
</evidence>
<dbReference type="GO" id="GO:0016477">
    <property type="term" value="P:cell migration"/>
    <property type="evidence" value="ECO:0007669"/>
    <property type="project" value="TreeGrafter"/>
</dbReference>
<keyword evidence="4" id="KW-0654">Proteoglycan</keyword>
<dbReference type="Ensembl" id="ENSEBUT00000009407.1">
    <property type="protein sequence ID" value="ENSEBUP00000008893.1"/>
    <property type="gene ID" value="ENSEBUG00000005754.1"/>
</dbReference>
<evidence type="ECO:0000256" key="10">
    <source>
        <dbReference type="SAM" id="Phobius"/>
    </source>
</evidence>
<accession>A0A8C4Q268</accession>
<evidence type="ECO:0000256" key="4">
    <source>
        <dbReference type="ARBA" id="ARBA00022974"/>
    </source>
</evidence>
<evidence type="ECO:0000256" key="1">
    <source>
        <dbReference type="ARBA" id="ARBA00004479"/>
    </source>
</evidence>
<protein>
    <recommendedName>
        <fullName evidence="12">Syndecan/Neurexin domain-containing protein</fullName>
    </recommendedName>
</protein>